<keyword evidence="1" id="KW-0812">Transmembrane</keyword>
<reference evidence="3" key="1">
    <citation type="journal article" date="2021" name="bioRxiv">
        <title>Illuminating the plant rhabdovirus landscape through metatranscriptomics data.</title>
        <authorList>
            <person name="Bejerman N."/>
            <person name="Dietzgen R.G."/>
            <person name="Debat H."/>
        </authorList>
    </citation>
    <scope>NUCLEOTIDE SEQUENCE [LARGE SCALE GENOMIC DNA]</scope>
</reference>
<dbReference type="Proteomes" id="UP001161625">
    <property type="component" value="Segment"/>
</dbReference>
<evidence type="ECO:0000313" key="3">
    <source>
        <dbReference type="Proteomes" id="UP001161625"/>
    </source>
</evidence>
<sequence>MIIPLILLSCLSHLFVRKVERYIQSWVDPVVIMVLHIIVAIKEGSKKIARFFQDRGNRLFYLYLTIVVHLLLIKIAYAEEIEVAMPYYCPKKMPLDWMTPSSCYRSCNIDGLSTTAVNLTIQQHDVKQAIGILECQKWVTTVTSTETWTFSKLQPKEEDVSVLVQANECWTQFDKICKSSECETTRPTFQAEYAYAADTVKQYTWFQLRYKTVTVPISYDDDSFLRLEGQNFDYSSGQATSPLNEKKLLLWKVKDSVECRSVPVATIQCNQILDTDGTVTSYICGGGRLIVTAGKELSSRHCSYKPPAYISEEGIIYSKGSAAGLVKDGLPLFKESLLPAMKEIVLQQRVHSILMQEQLCKHSCLSPFPTSNDTIFFYGNKRVAKHNDNEYLSCIEDLTCSLIKPLLLCSESNLVAVSCSGISTWWDPSLLYVNPYHYCTGQPIEKAKIRFSAHGGIYQANSTGIYYEGGEEVRHQVDPPRLERNLVLLGKDEVRRALLISTGTVKPDTELQNQKIHRNNWDFGIISFLSNIEHEIKVWVVLVISGLVAVCAFFLILPKFGARRSKGDYHNVSYALREF</sequence>
<evidence type="ECO:0000313" key="2">
    <source>
        <dbReference type="EMBL" id="DAF42319.1"/>
    </source>
</evidence>
<keyword evidence="3" id="KW-1185">Reference proteome</keyword>
<protein>
    <submittedName>
        <fullName evidence="2">G</fullName>
    </submittedName>
</protein>
<proteinExistence type="predicted"/>
<feature type="transmembrane region" description="Helical" evidence="1">
    <location>
        <begin position="60"/>
        <end position="77"/>
    </location>
</feature>
<evidence type="ECO:0000256" key="1">
    <source>
        <dbReference type="SAM" id="Phobius"/>
    </source>
</evidence>
<dbReference type="KEGG" id="vg:80541002"/>
<organism evidence="2 3">
    <name type="scientific">Bemisia tabaci-associated virus 1</name>
    <dbReference type="NCBI Taxonomy" id="3070198"/>
    <lineage>
        <taxon>Viruses</taxon>
        <taxon>Riboviria</taxon>
        <taxon>Orthornavirae</taxon>
        <taxon>Negarnaviricota</taxon>
        <taxon>Haploviricotina</taxon>
        <taxon>Monjiviricetes</taxon>
        <taxon>Mononegavirales</taxon>
        <taxon>Rhabdoviridae</taxon>
        <taxon>Betarhabdovirinae</taxon>
        <taxon>Betacytorhabdovirus</taxon>
        <taxon>Betacytorhabdovirus bemisiae</taxon>
        <taxon>Cytorhabdovirus bemisiae</taxon>
    </lineage>
</organism>
<accession>A0A8D9UJ23</accession>
<dbReference type="GeneID" id="80541002"/>
<dbReference type="EMBL" id="BK014303">
    <property type="protein sequence ID" value="DAF42319.1"/>
    <property type="molecule type" value="Viral_cRNA"/>
</dbReference>
<dbReference type="RefSeq" id="YP_010802279.1">
    <property type="nucleotide sequence ID" value="NC_076976.1"/>
</dbReference>
<name>A0A8D9UJ23_9RHAB</name>
<feature type="transmembrane region" description="Helical" evidence="1">
    <location>
        <begin position="538"/>
        <end position="557"/>
    </location>
</feature>
<keyword evidence="1" id="KW-1133">Transmembrane helix</keyword>
<keyword evidence="1" id="KW-0472">Membrane</keyword>
<reference evidence="3" key="2">
    <citation type="journal article" date="2021" name="Viruses">
        <title>Illuminating the Plant Rhabdovirus Landscape through Metatranscriptomics Data.</title>
        <authorList>
            <person name="Bejerman N."/>
            <person name="Dietzgen R.G."/>
            <person name="Debat H."/>
        </authorList>
    </citation>
    <scope>NUCLEOTIDE SEQUENCE [LARGE SCALE GENOMIC DNA]</scope>
</reference>
<feature type="transmembrane region" description="Helical" evidence="1">
    <location>
        <begin position="22"/>
        <end position="39"/>
    </location>
</feature>